<evidence type="ECO:0000256" key="4">
    <source>
        <dbReference type="ARBA" id="ARBA00022833"/>
    </source>
</evidence>
<proteinExistence type="inferred from homology"/>
<keyword evidence="5 7" id="KW-0560">Oxidoreductase</keyword>
<dbReference type="OrthoDB" id="168897at2157"/>
<dbReference type="AlphaFoldDB" id="A0A0P7GMJ8"/>
<feature type="domain" description="Alcohol dehydrogenase-like C-terminal" evidence="6">
    <location>
        <begin position="160"/>
        <end position="272"/>
    </location>
</feature>
<evidence type="ECO:0000256" key="5">
    <source>
        <dbReference type="ARBA" id="ARBA00023002"/>
    </source>
</evidence>
<sequence>MTEGARVLYFERPGEVAVREAPRPTPDADEVLVETVVSGVSPGTELLVYEGDVPQEMAVDDTIDTLEGTFGYPVKYGYAAVGRVTATGANVDDGWDGELVFAFNPHQSHFTVPPAQLQPVPEPVDPATATLFPTAETAVNFVLDAAPRVGERVVVFGAGPIGLATTALLSTFPLETLTVVDPVAERRALAAAFGATATKTPEEIRHTTWENPPGVDCCIEVSGNPEALDDAIGAVGYDSRIVVGSWYGTKPVELGLGGRFHRERVDLRSSQVSTIAPSDRGRWTKDRRMARAIDLVQEHDLGRLVTHTIPFADAADAYELLTTDDEVLTTAFTYD</sequence>
<comment type="similarity">
    <text evidence="2">Belongs to the zinc-containing alcohol dehydrogenase family.</text>
</comment>
<keyword evidence="4" id="KW-0862">Zinc</keyword>
<comment type="cofactor">
    <cofactor evidence="1">
        <name>Zn(2+)</name>
        <dbReference type="ChEBI" id="CHEBI:29105"/>
    </cofactor>
</comment>
<evidence type="ECO:0000256" key="3">
    <source>
        <dbReference type="ARBA" id="ARBA00022723"/>
    </source>
</evidence>
<comment type="caution">
    <text evidence="7">The sequence shown here is derived from an EMBL/GenBank/DDBJ whole genome shotgun (WGS) entry which is preliminary data.</text>
</comment>
<dbReference type="InterPro" id="IPR013149">
    <property type="entry name" value="ADH-like_C"/>
</dbReference>
<dbReference type="Proteomes" id="UP000050535">
    <property type="component" value="Unassembled WGS sequence"/>
</dbReference>
<dbReference type="PANTHER" id="PTHR43350:SF19">
    <property type="entry name" value="D-GULOSIDE 3-DEHYDROGENASE"/>
    <property type="match status" value="1"/>
</dbReference>
<dbReference type="STRING" id="699431.SY89_00620"/>
<dbReference type="PANTHER" id="PTHR43350">
    <property type="entry name" value="NAD-DEPENDENT ALCOHOL DEHYDROGENASE"/>
    <property type="match status" value="1"/>
</dbReference>
<protein>
    <submittedName>
        <fullName evidence="7">Putative L-threonine 3-dehydrogenase</fullName>
        <ecNumber evidence="7">1.1.1.103</ecNumber>
    </submittedName>
</protein>
<evidence type="ECO:0000313" key="7">
    <source>
        <dbReference type="EMBL" id="KPN29900.1"/>
    </source>
</evidence>
<reference evidence="8" key="1">
    <citation type="submission" date="2013-11" db="EMBL/GenBank/DDBJ databases">
        <authorList>
            <person name="Hoang H.T."/>
            <person name="Killian M.L."/>
            <person name="Madson D.M."/>
            <person name="Arruda P.H.E."/>
            <person name="Sun D."/>
            <person name="Schwartz K.J."/>
            <person name="Yoon K."/>
        </authorList>
    </citation>
    <scope>NUCLEOTIDE SEQUENCE [LARGE SCALE GENOMIC DNA]</scope>
    <source>
        <strain evidence="8">CDK2</strain>
    </source>
</reference>
<dbReference type="EC" id="1.1.1.103" evidence="7"/>
<dbReference type="SUPFAM" id="SSF50129">
    <property type="entry name" value="GroES-like"/>
    <property type="match status" value="1"/>
</dbReference>
<gene>
    <name evidence="7" type="primary">tdh</name>
    <name evidence="7" type="ORF">SY89_00620</name>
</gene>
<dbReference type="CDD" id="cd08255">
    <property type="entry name" value="2-desacetyl-2-hydroxyethyl_bacteriochlorophyllide_like"/>
    <property type="match status" value="1"/>
</dbReference>
<organism evidence="7 8">
    <name type="scientific">Halolamina pelagica</name>
    <dbReference type="NCBI Taxonomy" id="699431"/>
    <lineage>
        <taxon>Archaea</taxon>
        <taxon>Methanobacteriati</taxon>
        <taxon>Methanobacteriota</taxon>
        <taxon>Stenosarchaea group</taxon>
        <taxon>Halobacteria</taxon>
        <taxon>Halobacteriales</taxon>
        <taxon>Haloferacaceae</taxon>
    </lineage>
</organism>
<dbReference type="Gene3D" id="3.90.180.10">
    <property type="entry name" value="Medium-chain alcohol dehydrogenases, catalytic domain"/>
    <property type="match status" value="2"/>
</dbReference>
<dbReference type="GO" id="GO:0046872">
    <property type="term" value="F:metal ion binding"/>
    <property type="evidence" value="ECO:0007669"/>
    <property type="project" value="UniProtKB-KW"/>
</dbReference>
<dbReference type="InterPro" id="IPR011032">
    <property type="entry name" value="GroES-like_sf"/>
</dbReference>
<accession>A0A0P7GMJ8</accession>
<evidence type="ECO:0000256" key="1">
    <source>
        <dbReference type="ARBA" id="ARBA00001947"/>
    </source>
</evidence>
<dbReference type="RefSeq" id="WP_054583056.1">
    <property type="nucleotide sequence ID" value="NZ_LGUC01000001.1"/>
</dbReference>
<dbReference type="Pfam" id="PF00107">
    <property type="entry name" value="ADH_zinc_N"/>
    <property type="match status" value="1"/>
</dbReference>
<evidence type="ECO:0000313" key="8">
    <source>
        <dbReference type="Proteomes" id="UP000050535"/>
    </source>
</evidence>
<name>A0A0P7GMJ8_9EURY</name>
<evidence type="ECO:0000259" key="6">
    <source>
        <dbReference type="Pfam" id="PF00107"/>
    </source>
</evidence>
<dbReference type="Gene3D" id="3.40.50.720">
    <property type="entry name" value="NAD(P)-binding Rossmann-like Domain"/>
    <property type="match status" value="1"/>
</dbReference>
<dbReference type="GO" id="GO:0008743">
    <property type="term" value="F:L-threonine 3-dehydrogenase activity"/>
    <property type="evidence" value="ECO:0007669"/>
    <property type="project" value="UniProtKB-EC"/>
</dbReference>
<keyword evidence="3" id="KW-0479">Metal-binding</keyword>
<dbReference type="EMBL" id="LGUC01000001">
    <property type="protein sequence ID" value="KPN29900.1"/>
    <property type="molecule type" value="Genomic_DNA"/>
</dbReference>
<dbReference type="SUPFAM" id="SSF51735">
    <property type="entry name" value="NAD(P)-binding Rossmann-fold domains"/>
    <property type="match status" value="1"/>
</dbReference>
<evidence type="ECO:0000256" key="2">
    <source>
        <dbReference type="ARBA" id="ARBA00008072"/>
    </source>
</evidence>
<keyword evidence="8" id="KW-1185">Reference proteome</keyword>
<dbReference type="InterPro" id="IPR036291">
    <property type="entry name" value="NAD(P)-bd_dom_sf"/>
</dbReference>